<gene>
    <name evidence="1" type="ORF">CH371_05605</name>
</gene>
<name>A0A2M9ZGL7_9LEPT</name>
<evidence type="ECO:0000313" key="1">
    <source>
        <dbReference type="EMBL" id="PJZ67496.1"/>
    </source>
</evidence>
<dbReference type="EMBL" id="NPDT01000001">
    <property type="protein sequence ID" value="PJZ67496.1"/>
    <property type="molecule type" value="Genomic_DNA"/>
</dbReference>
<comment type="caution">
    <text evidence="1">The sequence shown here is derived from an EMBL/GenBank/DDBJ whole genome shotgun (WGS) entry which is preliminary data.</text>
</comment>
<dbReference type="Proteomes" id="UP000231912">
    <property type="component" value="Unassembled WGS sequence"/>
</dbReference>
<dbReference type="AlphaFoldDB" id="A0A2M9ZGL7"/>
<reference evidence="1 2" key="1">
    <citation type="submission" date="2017-07" db="EMBL/GenBank/DDBJ databases">
        <title>Leptospira spp. isolated from tropical soils.</title>
        <authorList>
            <person name="Thibeaux R."/>
            <person name="Iraola G."/>
            <person name="Ferres I."/>
            <person name="Bierque E."/>
            <person name="Girault D."/>
            <person name="Soupe-Gilbert M.-E."/>
            <person name="Picardeau M."/>
            <person name="Goarant C."/>
        </authorList>
    </citation>
    <scope>NUCLEOTIDE SEQUENCE [LARGE SCALE GENOMIC DNA]</scope>
    <source>
        <strain evidence="1 2">FH2-C-A2</strain>
    </source>
</reference>
<sequence length="162" mass="18104">MLIMNSLFITKRWSWIFVFGISFAIVSCDQNTDDNDWLLKGFIYSYPGVVIVPSMVVKNESGVSQDYGFYMVSDCSEDGRGLSQEMGTAAPGNSVGPKSFDSLNVPYPGVRRPVGFWFRVNSTCNFSPTVTVDVDYEGRNPNYICIVQDDAGTDFTCNKRPR</sequence>
<organism evidence="1 2">
    <name type="scientific">Leptospira wolffii</name>
    <dbReference type="NCBI Taxonomy" id="409998"/>
    <lineage>
        <taxon>Bacteria</taxon>
        <taxon>Pseudomonadati</taxon>
        <taxon>Spirochaetota</taxon>
        <taxon>Spirochaetia</taxon>
        <taxon>Leptospirales</taxon>
        <taxon>Leptospiraceae</taxon>
        <taxon>Leptospira</taxon>
    </lineage>
</organism>
<accession>A0A2M9ZGL7</accession>
<evidence type="ECO:0000313" key="2">
    <source>
        <dbReference type="Proteomes" id="UP000231912"/>
    </source>
</evidence>
<proteinExistence type="predicted"/>
<protein>
    <submittedName>
        <fullName evidence="1">Uncharacterized protein</fullName>
    </submittedName>
</protein>